<dbReference type="Proteomes" id="UP000007801">
    <property type="component" value="Unassembled WGS sequence"/>
</dbReference>
<evidence type="ECO:0000313" key="17">
    <source>
        <dbReference type="Proteomes" id="UP000007801"/>
    </source>
</evidence>
<dbReference type="GO" id="GO:0016500">
    <property type="term" value="F:protein-hormone receptor activity"/>
    <property type="evidence" value="ECO:0007669"/>
    <property type="project" value="InterPro"/>
</dbReference>
<dbReference type="AlphaFoldDB" id="B3MTN6"/>
<name>B3MTN6_DROAN</name>
<evidence type="ECO:0000256" key="7">
    <source>
        <dbReference type="ARBA" id="ARBA00022989"/>
    </source>
</evidence>
<dbReference type="InterPro" id="IPR002131">
    <property type="entry name" value="Gphrmn_rcpt_fam"/>
</dbReference>
<keyword evidence="9 13" id="KW-0472">Membrane</keyword>
<keyword evidence="11" id="KW-0807">Transducer</keyword>
<feature type="transmembrane region" description="Helical" evidence="13">
    <location>
        <begin position="504"/>
        <end position="526"/>
    </location>
</feature>
<dbReference type="GO" id="GO:0008528">
    <property type="term" value="F:G protein-coupled peptide receptor activity"/>
    <property type="evidence" value="ECO:0007669"/>
    <property type="project" value="TreeGrafter"/>
</dbReference>
<reference evidence="16 17" key="1">
    <citation type="journal article" date="2007" name="Nature">
        <title>Evolution of genes and genomes on the Drosophila phylogeny.</title>
        <authorList>
            <consortium name="Drosophila 12 Genomes Consortium"/>
            <person name="Clark A.G."/>
            <person name="Eisen M.B."/>
            <person name="Smith D.R."/>
            <person name="Bergman C.M."/>
            <person name="Oliver B."/>
            <person name="Markow T.A."/>
            <person name="Kaufman T.C."/>
            <person name="Kellis M."/>
            <person name="Gelbart W."/>
            <person name="Iyer V.N."/>
            <person name="Pollard D.A."/>
            <person name="Sackton T.B."/>
            <person name="Larracuente A.M."/>
            <person name="Singh N.D."/>
            <person name="Abad J.P."/>
            <person name="Abt D.N."/>
            <person name="Adryan B."/>
            <person name="Aguade M."/>
            <person name="Akashi H."/>
            <person name="Anderson W.W."/>
            <person name="Aquadro C.F."/>
            <person name="Ardell D.H."/>
            <person name="Arguello R."/>
            <person name="Artieri C.G."/>
            <person name="Barbash D.A."/>
            <person name="Barker D."/>
            <person name="Barsanti P."/>
            <person name="Batterham P."/>
            <person name="Batzoglou S."/>
            <person name="Begun D."/>
            <person name="Bhutkar A."/>
            <person name="Blanco E."/>
            <person name="Bosak S.A."/>
            <person name="Bradley R.K."/>
            <person name="Brand A.D."/>
            <person name="Brent M.R."/>
            <person name="Brooks A.N."/>
            <person name="Brown R.H."/>
            <person name="Butlin R.K."/>
            <person name="Caggese C."/>
            <person name="Calvi B.R."/>
            <person name="Bernardo de Carvalho A."/>
            <person name="Caspi A."/>
            <person name="Castrezana S."/>
            <person name="Celniker S.E."/>
            <person name="Chang J.L."/>
            <person name="Chapple C."/>
            <person name="Chatterji S."/>
            <person name="Chinwalla A."/>
            <person name="Civetta A."/>
            <person name="Clifton S.W."/>
            <person name="Comeron J.M."/>
            <person name="Costello J.C."/>
            <person name="Coyne J.A."/>
            <person name="Daub J."/>
            <person name="David R.G."/>
            <person name="Delcher A.L."/>
            <person name="Delehaunty K."/>
            <person name="Do C.B."/>
            <person name="Ebling H."/>
            <person name="Edwards K."/>
            <person name="Eickbush T."/>
            <person name="Evans J.D."/>
            <person name="Filipski A."/>
            <person name="Findeiss S."/>
            <person name="Freyhult E."/>
            <person name="Fulton L."/>
            <person name="Fulton R."/>
            <person name="Garcia A.C."/>
            <person name="Gardiner A."/>
            <person name="Garfield D.A."/>
            <person name="Garvin B.E."/>
            <person name="Gibson G."/>
            <person name="Gilbert D."/>
            <person name="Gnerre S."/>
            <person name="Godfrey J."/>
            <person name="Good R."/>
            <person name="Gotea V."/>
            <person name="Gravely B."/>
            <person name="Greenberg A.J."/>
            <person name="Griffiths-Jones S."/>
            <person name="Gross S."/>
            <person name="Guigo R."/>
            <person name="Gustafson E.A."/>
            <person name="Haerty W."/>
            <person name="Hahn M.W."/>
            <person name="Halligan D.L."/>
            <person name="Halpern A.L."/>
            <person name="Halter G.M."/>
            <person name="Han M.V."/>
            <person name="Heger A."/>
            <person name="Hillier L."/>
            <person name="Hinrichs A.S."/>
            <person name="Holmes I."/>
            <person name="Hoskins R.A."/>
            <person name="Hubisz M.J."/>
            <person name="Hultmark D."/>
            <person name="Huntley M.A."/>
            <person name="Jaffe D.B."/>
            <person name="Jagadeeshan S."/>
            <person name="Jeck W.R."/>
            <person name="Johnson J."/>
            <person name="Jones C.D."/>
            <person name="Jordan W.C."/>
            <person name="Karpen G.H."/>
            <person name="Kataoka E."/>
            <person name="Keightley P.D."/>
            <person name="Kheradpour P."/>
            <person name="Kirkness E.F."/>
            <person name="Koerich L.B."/>
            <person name="Kristiansen K."/>
            <person name="Kudrna D."/>
            <person name="Kulathinal R.J."/>
            <person name="Kumar S."/>
            <person name="Kwok R."/>
            <person name="Lander E."/>
            <person name="Langley C.H."/>
            <person name="Lapoint R."/>
            <person name="Lazzaro B.P."/>
            <person name="Lee S.J."/>
            <person name="Levesque L."/>
            <person name="Li R."/>
            <person name="Lin C.F."/>
            <person name="Lin M.F."/>
            <person name="Lindblad-Toh K."/>
            <person name="Llopart A."/>
            <person name="Long M."/>
            <person name="Low L."/>
            <person name="Lozovsky E."/>
            <person name="Lu J."/>
            <person name="Luo M."/>
            <person name="Machado C.A."/>
            <person name="Makalowski W."/>
            <person name="Marzo M."/>
            <person name="Matsuda M."/>
            <person name="Matzkin L."/>
            <person name="McAllister B."/>
            <person name="McBride C.S."/>
            <person name="McKernan B."/>
            <person name="McKernan K."/>
            <person name="Mendez-Lago M."/>
            <person name="Minx P."/>
            <person name="Mollenhauer M.U."/>
            <person name="Montooth K."/>
            <person name="Mount S.M."/>
            <person name="Mu X."/>
            <person name="Myers E."/>
            <person name="Negre B."/>
            <person name="Newfeld S."/>
            <person name="Nielsen R."/>
            <person name="Noor M.A."/>
            <person name="O'Grady P."/>
            <person name="Pachter L."/>
            <person name="Papaceit M."/>
            <person name="Parisi M.J."/>
            <person name="Parisi M."/>
            <person name="Parts L."/>
            <person name="Pedersen J.S."/>
            <person name="Pesole G."/>
            <person name="Phillippy A.M."/>
            <person name="Ponting C.P."/>
            <person name="Pop M."/>
            <person name="Porcelli D."/>
            <person name="Powell J.R."/>
            <person name="Prohaska S."/>
            <person name="Pruitt K."/>
            <person name="Puig M."/>
            <person name="Quesneville H."/>
            <person name="Ram K.R."/>
            <person name="Rand D."/>
            <person name="Rasmussen M.D."/>
            <person name="Reed L.K."/>
            <person name="Reenan R."/>
            <person name="Reily A."/>
            <person name="Remington K.A."/>
            <person name="Rieger T.T."/>
            <person name="Ritchie M.G."/>
            <person name="Robin C."/>
            <person name="Rogers Y.H."/>
            <person name="Rohde C."/>
            <person name="Rozas J."/>
            <person name="Rubenfield M.J."/>
            <person name="Ruiz A."/>
            <person name="Russo S."/>
            <person name="Salzberg S.L."/>
            <person name="Sanchez-Gracia A."/>
            <person name="Saranga D.J."/>
            <person name="Sato H."/>
            <person name="Schaeffer S.W."/>
            <person name="Schatz M.C."/>
            <person name="Schlenke T."/>
            <person name="Schwartz R."/>
            <person name="Segarra C."/>
            <person name="Singh R.S."/>
            <person name="Sirot L."/>
            <person name="Sirota M."/>
            <person name="Sisneros N.B."/>
            <person name="Smith C.D."/>
            <person name="Smith T.F."/>
            <person name="Spieth J."/>
            <person name="Stage D.E."/>
            <person name="Stark A."/>
            <person name="Stephan W."/>
            <person name="Strausberg R.L."/>
            <person name="Strempel S."/>
            <person name="Sturgill D."/>
            <person name="Sutton G."/>
            <person name="Sutton G.G."/>
            <person name="Tao W."/>
            <person name="Teichmann S."/>
            <person name="Tobari Y.N."/>
            <person name="Tomimura Y."/>
            <person name="Tsolas J.M."/>
            <person name="Valente V.L."/>
            <person name="Venter E."/>
            <person name="Venter J.C."/>
            <person name="Vicario S."/>
            <person name="Vieira F.G."/>
            <person name="Vilella A.J."/>
            <person name="Villasante A."/>
            <person name="Walenz B."/>
            <person name="Wang J."/>
            <person name="Wasserman M."/>
            <person name="Watts T."/>
            <person name="Wilson D."/>
            <person name="Wilson R.K."/>
            <person name="Wing R.A."/>
            <person name="Wolfner M.F."/>
            <person name="Wong A."/>
            <person name="Wong G.K."/>
            <person name="Wu C.I."/>
            <person name="Wu G."/>
            <person name="Yamamoto D."/>
            <person name="Yang H.P."/>
            <person name="Yang S.P."/>
            <person name="Yorke J.A."/>
            <person name="Yoshida K."/>
            <person name="Zdobnov E."/>
            <person name="Zhang P."/>
            <person name="Zhang Y."/>
            <person name="Zimin A.V."/>
            <person name="Baldwin J."/>
            <person name="Abdouelleil A."/>
            <person name="Abdulkadir J."/>
            <person name="Abebe A."/>
            <person name="Abera B."/>
            <person name="Abreu J."/>
            <person name="Acer S.C."/>
            <person name="Aftuck L."/>
            <person name="Alexander A."/>
            <person name="An P."/>
            <person name="Anderson E."/>
            <person name="Anderson S."/>
            <person name="Arachi H."/>
            <person name="Azer M."/>
            <person name="Bachantsang P."/>
            <person name="Barry A."/>
            <person name="Bayul T."/>
            <person name="Berlin A."/>
            <person name="Bessette D."/>
            <person name="Bloom T."/>
            <person name="Blye J."/>
            <person name="Boguslavskiy L."/>
            <person name="Bonnet C."/>
            <person name="Boukhgalter B."/>
            <person name="Bourzgui I."/>
            <person name="Brown A."/>
            <person name="Cahill P."/>
            <person name="Channer S."/>
            <person name="Cheshatsang Y."/>
            <person name="Chuda L."/>
            <person name="Citroen M."/>
            <person name="Collymore A."/>
            <person name="Cooke P."/>
            <person name="Costello M."/>
            <person name="D'Aco K."/>
            <person name="Daza R."/>
            <person name="De Haan G."/>
            <person name="DeGray S."/>
            <person name="DeMaso C."/>
            <person name="Dhargay N."/>
            <person name="Dooley K."/>
            <person name="Dooley E."/>
            <person name="Doricent M."/>
            <person name="Dorje P."/>
            <person name="Dorjee K."/>
            <person name="Dupes A."/>
            <person name="Elong R."/>
            <person name="Falk J."/>
            <person name="Farina A."/>
            <person name="Faro S."/>
            <person name="Ferguson D."/>
            <person name="Fisher S."/>
            <person name="Foley C.D."/>
            <person name="Franke A."/>
            <person name="Friedrich D."/>
            <person name="Gadbois L."/>
            <person name="Gearin G."/>
            <person name="Gearin C.R."/>
            <person name="Giannoukos G."/>
            <person name="Goode T."/>
            <person name="Graham J."/>
            <person name="Grandbois E."/>
            <person name="Grewal S."/>
            <person name="Gyaltsen K."/>
            <person name="Hafez N."/>
            <person name="Hagos B."/>
            <person name="Hall J."/>
            <person name="Henson C."/>
            <person name="Hollinger A."/>
            <person name="Honan T."/>
            <person name="Huard M.D."/>
            <person name="Hughes L."/>
            <person name="Hurhula B."/>
            <person name="Husby M.E."/>
            <person name="Kamat A."/>
            <person name="Kanga B."/>
            <person name="Kashin S."/>
            <person name="Khazanovich D."/>
            <person name="Kisner P."/>
            <person name="Lance K."/>
            <person name="Lara M."/>
            <person name="Lee W."/>
            <person name="Lennon N."/>
            <person name="Letendre F."/>
            <person name="LeVine R."/>
            <person name="Lipovsky A."/>
            <person name="Liu X."/>
            <person name="Liu J."/>
            <person name="Liu S."/>
            <person name="Lokyitsang T."/>
            <person name="Lokyitsang Y."/>
            <person name="Lubonja R."/>
            <person name="Lui A."/>
            <person name="MacDonald P."/>
            <person name="Magnisalis V."/>
            <person name="Maru K."/>
            <person name="Matthews C."/>
            <person name="McCusker W."/>
            <person name="McDonough S."/>
            <person name="Mehta T."/>
            <person name="Meldrim J."/>
            <person name="Meneus L."/>
            <person name="Mihai O."/>
            <person name="Mihalev A."/>
            <person name="Mihova T."/>
            <person name="Mittelman R."/>
            <person name="Mlenga V."/>
            <person name="Montmayeur A."/>
            <person name="Mulrain L."/>
            <person name="Navidi A."/>
            <person name="Naylor J."/>
            <person name="Negash T."/>
            <person name="Nguyen T."/>
            <person name="Nguyen N."/>
            <person name="Nicol R."/>
            <person name="Norbu C."/>
            <person name="Norbu N."/>
            <person name="Novod N."/>
            <person name="O'Neill B."/>
            <person name="Osman S."/>
            <person name="Markiewicz E."/>
            <person name="Oyono O.L."/>
            <person name="Patti C."/>
            <person name="Phunkhang P."/>
            <person name="Pierre F."/>
            <person name="Priest M."/>
            <person name="Raghuraman S."/>
            <person name="Rege F."/>
            <person name="Reyes R."/>
            <person name="Rise C."/>
            <person name="Rogov P."/>
            <person name="Ross K."/>
            <person name="Ryan E."/>
            <person name="Settipalli S."/>
            <person name="Shea T."/>
            <person name="Sherpa N."/>
            <person name="Shi L."/>
            <person name="Shih D."/>
            <person name="Sparrow T."/>
            <person name="Spaulding J."/>
            <person name="Stalker J."/>
            <person name="Stange-Thomann N."/>
            <person name="Stavropoulos S."/>
            <person name="Stone C."/>
            <person name="Strader C."/>
            <person name="Tesfaye S."/>
            <person name="Thomson T."/>
            <person name="Thoulutsang Y."/>
            <person name="Thoulutsang D."/>
            <person name="Topham K."/>
            <person name="Topping I."/>
            <person name="Tsamla T."/>
            <person name="Vassiliev H."/>
            <person name="Vo A."/>
            <person name="Wangchuk T."/>
            <person name="Wangdi T."/>
            <person name="Weiand M."/>
            <person name="Wilkinson J."/>
            <person name="Wilson A."/>
            <person name="Yadav S."/>
            <person name="Young G."/>
            <person name="Yu Q."/>
            <person name="Zembek L."/>
            <person name="Zhong D."/>
            <person name="Zimmer A."/>
            <person name="Zwirko Z."/>
            <person name="Jaffe D.B."/>
            <person name="Alvarez P."/>
            <person name="Brockman W."/>
            <person name="Butler J."/>
            <person name="Chin C."/>
            <person name="Gnerre S."/>
            <person name="Grabherr M."/>
            <person name="Kleber M."/>
            <person name="Mauceli E."/>
            <person name="MacCallum I."/>
        </authorList>
    </citation>
    <scope>NUCLEOTIDE SEQUENCE [LARGE SCALE GENOMIC DNA]</scope>
    <source>
        <strain evidence="17">Tucson 14024-0371.13</strain>
    </source>
</reference>
<feature type="transmembrane region" description="Helical" evidence="13">
    <location>
        <begin position="549"/>
        <end position="570"/>
    </location>
</feature>
<feature type="transmembrane region" description="Helical" evidence="13">
    <location>
        <begin position="591"/>
        <end position="613"/>
    </location>
</feature>
<evidence type="ECO:0000256" key="5">
    <source>
        <dbReference type="ARBA" id="ARBA00022692"/>
    </source>
</evidence>
<keyword evidence="7 13" id="KW-1133">Transmembrane helix</keyword>
<sequence length="805" mass="90050">MKCVLPKFVYRLLLHHLLLTRICWPHGVYATSAVCHDSHNGFNVSPDGNSDLSPDRNPTTMSSGQAPPPTLTLPPWKCCCWNATNQSEEVECRCEGEALTRVPQTLTMAMQRLTIASAGLPRLRATGLKVYAQTLLDVAFTDCLQLELIQDGAFANLKLLRTIYIANAPKLSFLSKDVFSGISDTVEIIRIINSGLTSVPDLTHLPPYNILQMIDLDNNQITRIDSKSIKVKTAQLILANNDISYVDDSAFFGSKIAKLSLKENRKLKELHTNAFHGIIDITELDLSSTSIVKMPSAGLQTIEALYILNTHTLKTIPSIYNFRNLQRAYLTHSFHCCAFQFPSRHDPLRHAQRMLEIEKWRTQCNGERNSRRERNIAKKIESQQDDLGTLGGSEALSADVLSTPFSSVDYMADAAMNLGYFHEEITINPDDEQFAEFCGNFTFRKPSVECYPMPDALNPCEDVMGAQWLRISVWVVVALAVVGNVAVLTVNLSIRPEITPVARFLMCHLAFADLCLGLYLFLVASIDAHSMGEYFNYAYDWQYGLGCKVAGFLTVFASHLSVFTLTLITIERWVAITQAMYLNKRIRLRSASIIMLGGWIYSMVMSSLPLFGISNYSSTSICLPMEVRDTFDTVYLIGILGCNGVAFFIIAVCYAKIYFSLGRETRHARQNNPGELSVAKKMSLLVFTNFACWSPIAFFGLTALAGYPLINVTNSKILLVFFYPLNSCADPYLYAILTAQYRQDLYTLLSKLGLCRTNAVNSKDNSSGMGTTRFTIHRHSSLTCRIPPALEVETQKMLTYSEEYV</sequence>
<dbReference type="GeneID" id="6505728"/>
<evidence type="ECO:0000256" key="10">
    <source>
        <dbReference type="ARBA" id="ARBA00023170"/>
    </source>
</evidence>
<comment type="subcellular location">
    <subcellularLocation>
        <location evidence="1">Cell membrane</location>
        <topology evidence="1">Multi-pass membrane protein</topology>
    </subcellularLocation>
</comment>
<evidence type="ECO:0000256" key="9">
    <source>
        <dbReference type="ARBA" id="ARBA00023136"/>
    </source>
</evidence>
<keyword evidence="10" id="KW-0675">Receptor</keyword>
<dbReference type="GO" id="GO:0007189">
    <property type="term" value="P:adenylate cyclase-activating G protein-coupled receptor signaling pathway"/>
    <property type="evidence" value="ECO:0007669"/>
    <property type="project" value="TreeGrafter"/>
</dbReference>
<evidence type="ECO:0000256" key="6">
    <source>
        <dbReference type="ARBA" id="ARBA00022737"/>
    </source>
</evidence>
<dbReference type="OrthoDB" id="5981530at2759"/>
<dbReference type="GO" id="GO:0009755">
    <property type="term" value="P:hormone-mediated signaling pathway"/>
    <property type="evidence" value="ECO:0007669"/>
    <property type="project" value="TreeGrafter"/>
</dbReference>
<dbReference type="PANTHER" id="PTHR24372:SF74">
    <property type="entry name" value="LP13728P"/>
    <property type="match status" value="1"/>
</dbReference>
<dbReference type="SUPFAM" id="SSF52058">
    <property type="entry name" value="L domain-like"/>
    <property type="match status" value="1"/>
</dbReference>
<dbReference type="PRINTS" id="PR00373">
    <property type="entry name" value="GLYCHORMONER"/>
</dbReference>
<feature type="compositionally biased region" description="Polar residues" evidence="12">
    <location>
        <begin position="46"/>
        <end position="65"/>
    </location>
</feature>
<dbReference type="STRING" id="7217.B3MTN6"/>
<dbReference type="FunFam" id="3.80.10.10:FF:000426">
    <property type="entry name" value="Follicle-stimulating hormone receptor-like Protein"/>
    <property type="match status" value="1"/>
</dbReference>
<dbReference type="InterPro" id="IPR001611">
    <property type="entry name" value="Leu-rich_rpt"/>
</dbReference>
<dbReference type="EMBL" id="CH902623">
    <property type="protein sequence ID" value="EDV30167.2"/>
    <property type="molecule type" value="Genomic_DNA"/>
</dbReference>
<evidence type="ECO:0000259" key="15">
    <source>
        <dbReference type="PROSITE" id="PS50262"/>
    </source>
</evidence>
<dbReference type="SUPFAM" id="SSF81321">
    <property type="entry name" value="Family A G protein-coupled receptor-like"/>
    <property type="match status" value="1"/>
</dbReference>
<feature type="transmembrane region" description="Helical" evidence="13">
    <location>
        <begin position="682"/>
        <end position="705"/>
    </location>
</feature>
<evidence type="ECO:0000256" key="11">
    <source>
        <dbReference type="ARBA" id="ARBA00023224"/>
    </source>
</evidence>
<dbReference type="Pfam" id="PF00001">
    <property type="entry name" value="7tm_1"/>
    <property type="match status" value="1"/>
</dbReference>
<dbReference type="FunCoup" id="B3MTN6">
    <property type="interactions" value="103"/>
</dbReference>
<evidence type="ECO:0000256" key="14">
    <source>
        <dbReference type="SAM" id="SignalP"/>
    </source>
</evidence>
<dbReference type="PROSITE" id="PS00237">
    <property type="entry name" value="G_PROTEIN_RECEP_F1_1"/>
    <property type="match status" value="1"/>
</dbReference>
<keyword evidence="8" id="KW-0297">G-protein coupled receptor</keyword>
<dbReference type="CDD" id="cd15136">
    <property type="entry name" value="7tmA_Glyco_hormone_R"/>
    <property type="match status" value="1"/>
</dbReference>
<gene>
    <name evidence="16" type="primary">Dana\GF23082</name>
    <name evidence="16" type="synonym">dana_GLEANR_7616</name>
    <name evidence="16" type="ORF">GF23082</name>
</gene>
<evidence type="ECO:0000313" key="16">
    <source>
        <dbReference type="EMBL" id="EDV30167.2"/>
    </source>
</evidence>
<evidence type="ECO:0000256" key="13">
    <source>
        <dbReference type="SAM" id="Phobius"/>
    </source>
</evidence>
<evidence type="ECO:0000256" key="2">
    <source>
        <dbReference type="ARBA" id="ARBA00010663"/>
    </source>
</evidence>
<dbReference type="InterPro" id="IPR032675">
    <property type="entry name" value="LRR_dom_sf"/>
</dbReference>
<dbReference type="eggNOG" id="KOG2087">
    <property type="taxonomic scope" value="Eukaryota"/>
</dbReference>
<keyword evidence="5 13" id="KW-0812">Transmembrane</keyword>
<feature type="region of interest" description="Disordered" evidence="12">
    <location>
        <begin position="46"/>
        <end position="69"/>
    </location>
</feature>
<dbReference type="Gene3D" id="3.80.10.10">
    <property type="entry name" value="Ribonuclease Inhibitor"/>
    <property type="match status" value="1"/>
</dbReference>
<feature type="transmembrane region" description="Helical" evidence="13">
    <location>
        <begin position="468"/>
        <end position="492"/>
    </location>
</feature>
<keyword evidence="14" id="KW-0732">Signal</keyword>
<evidence type="ECO:0000256" key="3">
    <source>
        <dbReference type="ARBA" id="ARBA00022475"/>
    </source>
</evidence>
<feature type="domain" description="G-protein coupled receptors family 1 profile" evidence="15">
    <location>
        <begin position="483"/>
        <end position="734"/>
    </location>
</feature>
<dbReference type="KEGG" id="dan:6505728"/>
<keyword evidence="4" id="KW-0433">Leucine-rich repeat</keyword>
<comment type="similarity">
    <text evidence="2">Belongs to the G-protein coupled receptor 1 family.</text>
</comment>
<dbReference type="HOGENOM" id="CLU_006130_1_0_1"/>
<dbReference type="PROSITE" id="PS50262">
    <property type="entry name" value="G_PROTEIN_RECEP_F1_2"/>
    <property type="match status" value="1"/>
</dbReference>
<keyword evidence="17" id="KW-1185">Reference proteome</keyword>
<keyword evidence="3" id="KW-1003">Cell membrane</keyword>
<dbReference type="Gene3D" id="1.20.1070.10">
    <property type="entry name" value="Rhodopsin 7-helix transmembrane proteins"/>
    <property type="match status" value="1"/>
</dbReference>
<keyword evidence="6" id="KW-0677">Repeat</keyword>
<feature type="chain" id="PRO_5006454953" description="G-protein coupled receptors family 1 profile domain-containing protein" evidence="14">
    <location>
        <begin position="31"/>
        <end position="805"/>
    </location>
</feature>
<feature type="signal peptide" evidence="14">
    <location>
        <begin position="1"/>
        <end position="30"/>
    </location>
</feature>
<feature type="transmembrane region" description="Helical" evidence="13">
    <location>
        <begin position="633"/>
        <end position="661"/>
    </location>
</feature>
<dbReference type="InParanoid" id="B3MTN6"/>
<feature type="transmembrane region" description="Helical" evidence="13">
    <location>
        <begin position="717"/>
        <end position="737"/>
    </location>
</feature>
<dbReference type="InterPro" id="IPR017452">
    <property type="entry name" value="GPCR_Rhodpsn_7TM"/>
</dbReference>
<protein>
    <recommendedName>
        <fullName evidence="15">G-protein coupled receptors family 1 profile domain-containing protein</fullName>
    </recommendedName>
</protein>
<evidence type="ECO:0000256" key="8">
    <source>
        <dbReference type="ARBA" id="ARBA00023040"/>
    </source>
</evidence>
<evidence type="ECO:0000256" key="12">
    <source>
        <dbReference type="SAM" id="MobiDB-lite"/>
    </source>
</evidence>
<dbReference type="PANTHER" id="PTHR24372">
    <property type="entry name" value="GLYCOPROTEIN HORMONE RECEPTOR"/>
    <property type="match status" value="1"/>
</dbReference>
<dbReference type="GO" id="GO:0005886">
    <property type="term" value="C:plasma membrane"/>
    <property type="evidence" value="ECO:0007669"/>
    <property type="project" value="UniProtKB-SubCell"/>
</dbReference>
<accession>B3MTN6</accession>
<organism evidence="16 17">
    <name type="scientific">Drosophila ananassae</name>
    <name type="common">Fruit fly</name>
    <dbReference type="NCBI Taxonomy" id="7217"/>
    <lineage>
        <taxon>Eukaryota</taxon>
        <taxon>Metazoa</taxon>
        <taxon>Ecdysozoa</taxon>
        <taxon>Arthropoda</taxon>
        <taxon>Hexapoda</taxon>
        <taxon>Insecta</taxon>
        <taxon>Pterygota</taxon>
        <taxon>Neoptera</taxon>
        <taxon>Endopterygota</taxon>
        <taxon>Diptera</taxon>
        <taxon>Brachycera</taxon>
        <taxon>Muscomorpha</taxon>
        <taxon>Ephydroidea</taxon>
        <taxon>Drosophilidae</taxon>
        <taxon>Drosophila</taxon>
        <taxon>Sophophora</taxon>
    </lineage>
</organism>
<dbReference type="Pfam" id="PF13855">
    <property type="entry name" value="LRR_8"/>
    <property type="match status" value="1"/>
</dbReference>
<dbReference type="FunFam" id="1.20.1070.10:FF:000181">
    <property type="entry name" value="Thyrotropin receptor"/>
    <property type="match status" value="1"/>
</dbReference>
<evidence type="ECO:0000256" key="4">
    <source>
        <dbReference type="ARBA" id="ARBA00022614"/>
    </source>
</evidence>
<evidence type="ECO:0000256" key="1">
    <source>
        <dbReference type="ARBA" id="ARBA00004651"/>
    </source>
</evidence>
<proteinExistence type="inferred from homology"/>
<dbReference type="CTD" id="42133"/>
<dbReference type="InterPro" id="IPR000276">
    <property type="entry name" value="GPCR_Rhodpsn"/>
</dbReference>
<dbReference type="PRINTS" id="PR00237">
    <property type="entry name" value="GPCRRHODOPSN"/>
</dbReference>